<comment type="caution">
    <text evidence="1">The sequence shown here is derived from an EMBL/GenBank/DDBJ whole genome shotgun (WGS) entry which is preliminary data.</text>
</comment>
<dbReference type="Proteomes" id="UP000276953">
    <property type="component" value="Unassembled WGS sequence"/>
</dbReference>
<evidence type="ECO:0000313" key="1">
    <source>
        <dbReference type="EMBL" id="RTZ46262.1"/>
    </source>
</evidence>
<accession>A0A3S0QFJ1</accession>
<organism evidence="1 2">
    <name type="scientific">Chryseobacterium arthrosphaerae</name>
    <dbReference type="NCBI Taxonomy" id="651561"/>
    <lineage>
        <taxon>Bacteria</taxon>
        <taxon>Pseudomonadati</taxon>
        <taxon>Bacteroidota</taxon>
        <taxon>Flavobacteriia</taxon>
        <taxon>Flavobacteriales</taxon>
        <taxon>Weeksellaceae</taxon>
        <taxon>Chryseobacterium group</taxon>
        <taxon>Chryseobacterium</taxon>
    </lineage>
</organism>
<sequence>MAKLHMSDVKGPVSISVYDLSNTTYYTSNKNMLTAKWISLLILILKPQTNTSSRLKKTEMF</sequence>
<name>A0A3S0QFJ1_9FLAO</name>
<dbReference type="EMBL" id="RYFC01000003">
    <property type="protein sequence ID" value="RTZ46262.1"/>
    <property type="molecule type" value="Genomic_DNA"/>
</dbReference>
<dbReference type="AlphaFoldDB" id="A0A3S0QFJ1"/>
<reference evidence="1 2" key="1">
    <citation type="submission" date="2018-12" db="EMBL/GenBank/DDBJ databases">
        <title>Draft Genome Sequence of Chryseobacterium arthrosphaerae strain ED882-96 Isolated from the Blood of a Patient with Liver Cirrhosis in Taiwan.</title>
        <authorList>
            <person name="Lin J.-N."/>
            <person name="Lai C.-H."/>
            <person name="Yang C.-H."/>
            <person name="Huang Y.-H."/>
        </authorList>
    </citation>
    <scope>NUCLEOTIDE SEQUENCE [LARGE SCALE GENOMIC DNA]</scope>
    <source>
        <strain evidence="1 2">ED882-96</strain>
    </source>
</reference>
<protein>
    <submittedName>
        <fullName evidence="1">Uncharacterized protein</fullName>
    </submittedName>
</protein>
<evidence type="ECO:0000313" key="2">
    <source>
        <dbReference type="Proteomes" id="UP000276953"/>
    </source>
</evidence>
<gene>
    <name evidence="1" type="ORF">EJ377_17875</name>
</gene>
<proteinExistence type="predicted"/>